<protein>
    <submittedName>
        <fullName evidence="1">Uncharacterized protein</fullName>
    </submittedName>
</protein>
<organism evidence="1">
    <name type="scientific">Picea glauca</name>
    <name type="common">White spruce</name>
    <name type="synonym">Pinus glauca</name>
    <dbReference type="NCBI Taxonomy" id="3330"/>
    <lineage>
        <taxon>Eukaryota</taxon>
        <taxon>Viridiplantae</taxon>
        <taxon>Streptophyta</taxon>
        <taxon>Embryophyta</taxon>
        <taxon>Tracheophyta</taxon>
        <taxon>Spermatophyta</taxon>
        <taxon>Pinopsida</taxon>
        <taxon>Pinidae</taxon>
        <taxon>Conifers I</taxon>
        <taxon>Pinales</taxon>
        <taxon>Pinaceae</taxon>
        <taxon>Picea</taxon>
    </lineage>
</organism>
<accession>A0A117NHV0</accession>
<sequence length="55" mass="6260">MSLSKWTVHQTLDTSFEMGGLDLSLDNHISLPIIQYLTYPLFPPVTAFMPIVHQD</sequence>
<keyword evidence="1" id="KW-0496">Mitochondrion</keyword>
<dbReference type="AlphaFoldDB" id="A0A117NHV0"/>
<geneLocation type="mitochondrion" evidence="1"/>
<gene>
    <name evidence="1" type="ORF">ABT39_MTgene4274</name>
</gene>
<proteinExistence type="predicted"/>
<comment type="caution">
    <text evidence="1">The sequence shown here is derived from an EMBL/GenBank/DDBJ whole genome shotgun (WGS) entry which is preliminary data.</text>
</comment>
<reference evidence="1" key="1">
    <citation type="journal article" date="2015" name="Genome Biol. Evol.">
        <title>Organellar Genomes of White Spruce (Picea glauca): Assembly and Annotation.</title>
        <authorList>
            <person name="Jackman S.D."/>
            <person name="Warren R.L."/>
            <person name="Gibb E.A."/>
            <person name="Vandervalk B.P."/>
            <person name="Mohamadi H."/>
            <person name="Chu J."/>
            <person name="Raymond A."/>
            <person name="Pleasance S."/>
            <person name="Coope R."/>
            <person name="Wildung M.R."/>
            <person name="Ritland C.E."/>
            <person name="Bousquet J."/>
            <person name="Jones S.J."/>
            <person name="Bohlmann J."/>
            <person name="Birol I."/>
        </authorList>
    </citation>
    <scope>NUCLEOTIDE SEQUENCE [LARGE SCALE GENOMIC DNA]</scope>
    <source>
        <tissue evidence="1">Flushing bud</tissue>
    </source>
</reference>
<dbReference type="EMBL" id="LKAM01000004">
    <property type="protein sequence ID" value="KUM48938.1"/>
    <property type="molecule type" value="Genomic_DNA"/>
</dbReference>
<evidence type="ECO:0000313" key="1">
    <source>
        <dbReference type="EMBL" id="KUM48938.1"/>
    </source>
</evidence>
<name>A0A117NHV0_PICGL</name>